<accession>A0AA40E507</accession>
<dbReference type="GO" id="GO:0016705">
    <property type="term" value="F:oxidoreductase activity, acting on paired donors, with incorporation or reduction of molecular oxygen"/>
    <property type="evidence" value="ECO:0007669"/>
    <property type="project" value="InterPro"/>
</dbReference>
<dbReference type="InterPro" id="IPR001128">
    <property type="entry name" value="Cyt_P450"/>
</dbReference>
<dbReference type="Pfam" id="PF00067">
    <property type="entry name" value="p450"/>
    <property type="match status" value="1"/>
</dbReference>
<feature type="non-terminal residue" evidence="1">
    <location>
        <position position="1"/>
    </location>
</feature>
<dbReference type="EMBL" id="JAUKUA010000002">
    <property type="protein sequence ID" value="KAK0724176.1"/>
    <property type="molecule type" value="Genomic_DNA"/>
</dbReference>
<dbReference type="Proteomes" id="UP001172102">
    <property type="component" value="Unassembled WGS sequence"/>
</dbReference>
<dbReference type="Gene3D" id="1.10.630.10">
    <property type="entry name" value="Cytochrome P450"/>
    <property type="match status" value="1"/>
</dbReference>
<dbReference type="SUPFAM" id="SSF48264">
    <property type="entry name" value="Cytochrome P450"/>
    <property type="match status" value="1"/>
</dbReference>
<gene>
    <name evidence="1" type="ORF">B0H67DRAFT_449382</name>
</gene>
<reference evidence="1" key="1">
    <citation type="submission" date="2023-06" db="EMBL/GenBank/DDBJ databases">
        <title>Genome-scale phylogeny and comparative genomics of the fungal order Sordariales.</title>
        <authorList>
            <consortium name="Lawrence Berkeley National Laboratory"/>
            <person name="Hensen N."/>
            <person name="Bonometti L."/>
            <person name="Westerberg I."/>
            <person name="Brannstrom I.O."/>
            <person name="Guillou S."/>
            <person name="Cros-Aarteil S."/>
            <person name="Calhoun S."/>
            <person name="Haridas S."/>
            <person name="Kuo A."/>
            <person name="Mondo S."/>
            <person name="Pangilinan J."/>
            <person name="Riley R."/>
            <person name="Labutti K."/>
            <person name="Andreopoulos B."/>
            <person name="Lipzen A."/>
            <person name="Chen C."/>
            <person name="Yanf M."/>
            <person name="Daum C."/>
            <person name="Ng V."/>
            <person name="Clum A."/>
            <person name="Steindorff A."/>
            <person name="Ohm R."/>
            <person name="Martin F."/>
            <person name="Silar P."/>
            <person name="Natvig D."/>
            <person name="Lalanne C."/>
            <person name="Gautier V."/>
            <person name="Ament-Velasquez S.L."/>
            <person name="Kruys A."/>
            <person name="Hutchinson M.I."/>
            <person name="Powell A.J."/>
            <person name="Barry K."/>
            <person name="Miller A.N."/>
            <person name="Grigoriev I.V."/>
            <person name="Debuchy R."/>
            <person name="Gladieux P."/>
            <person name="Thoren M.H."/>
            <person name="Johannesson H."/>
        </authorList>
    </citation>
    <scope>NUCLEOTIDE SEQUENCE</scope>
    <source>
        <strain evidence="1">SMH4607-1</strain>
    </source>
</reference>
<organism evidence="1 2">
    <name type="scientific">Lasiosphaeris hirsuta</name>
    <dbReference type="NCBI Taxonomy" id="260670"/>
    <lineage>
        <taxon>Eukaryota</taxon>
        <taxon>Fungi</taxon>
        <taxon>Dikarya</taxon>
        <taxon>Ascomycota</taxon>
        <taxon>Pezizomycotina</taxon>
        <taxon>Sordariomycetes</taxon>
        <taxon>Sordariomycetidae</taxon>
        <taxon>Sordariales</taxon>
        <taxon>Lasiosphaeriaceae</taxon>
        <taxon>Lasiosphaeris</taxon>
    </lineage>
</organism>
<dbReference type="GO" id="GO:0004497">
    <property type="term" value="F:monooxygenase activity"/>
    <property type="evidence" value="ECO:0007669"/>
    <property type="project" value="InterPro"/>
</dbReference>
<dbReference type="InterPro" id="IPR036396">
    <property type="entry name" value="Cyt_P450_sf"/>
</dbReference>
<dbReference type="AlphaFoldDB" id="A0AA40E507"/>
<keyword evidence="2" id="KW-1185">Reference proteome</keyword>
<protein>
    <submittedName>
        <fullName evidence="1">Uncharacterized protein</fullName>
    </submittedName>
</protein>
<sequence length="73" mass="8529">WHRLEKLPYLSACVHESIRLSHDIVTRDPRLAPDTEPQCRGWVVPRNTPVSMTTLDILMNDEIFKDLTAFRPE</sequence>
<evidence type="ECO:0000313" key="2">
    <source>
        <dbReference type="Proteomes" id="UP001172102"/>
    </source>
</evidence>
<comment type="caution">
    <text evidence="1">The sequence shown here is derived from an EMBL/GenBank/DDBJ whole genome shotgun (WGS) entry which is preliminary data.</text>
</comment>
<name>A0AA40E507_9PEZI</name>
<dbReference type="GO" id="GO:0020037">
    <property type="term" value="F:heme binding"/>
    <property type="evidence" value="ECO:0007669"/>
    <property type="project" value="InterPro"/>
</dbReference>
<feature type="non-terminal residue" evidence="1">
    <location>
        <position position="73"/>
    </location>
</feature>
<proteinExistence type="predicted"/>
<evidence type="ECO:0000313" key="1">
    <source>
        <dbReference type="EMBL" id="KAK0724176.1"/>
    </source>
</evidence>
<dbReference type="GO" id="GO:0005506">
    <property type="term" value="F:iron ion binding"/>
    <property type="evidence" value="ECO:0007669"/>
    <property type="project" value="InterPro"/>
</dbReference>